<dbReference type="Pfam" id="PF18203">
    <property type="entry name" value="IPTL-CTERM"/>
    <property type="match status" value="1"/>
</dbReference>
<dbReference type="NCBIfam" id="TIGR04174">
    <property type="entry name" value="IPTL_CTERM"/>
    <property type="match status" value="1"/>
</dbReference>
<dbReference type="InterPro" id="IPR026442">
    <property type="entry name" value="IPTL_CTERM"/>
</dbReference>
<name>A0ABV2QF61_9BURK</name>
<keyword evidence="1" id="KW-0732">Signal</keyword>
<feature type="chain" id="PRO_5046986722" evidence="1">
    <location>
        <begin position="24"/>
        <end position="1061"/>
    </location>
</feature>
<protein>
    <submittedName>
        <fullName evidence="3">Glycerophosphoryl diester phosphodiesterase</fullName>
    </submittedName>
</protein>
<accession>A0ABV2QF61</accession>
<dbReference type="PANTHER" id="PTHR46211:SF14">
    <property type="entry name" value="GLYCEROPHOSPHODIESTER PHOSPHODIESTERASE"/>
    <property type="match status" value="1"/>
</dbReference>
<dbReference type="Gene3D" id="3.20.20.190">
    <property type="entry name" value="Phosphatidylinositol (PI) phosphodiesterase"/>
    <property type="match status" value="2"/>
</dbReference>
<dbReference type="RefSeq" id="WP_354448004.1">
    <property type="nucleotide sequence ID" value="NZ_JBEPSH010000011.1"/>
</dbReference>
<feature type="domain" description="GP-PDE" evidence="2">
    <location>
        <begin position="474"/>
        <end position="708"/>
    </location>
</feature>
<evidence type="ECO:0000313" key="4">
    <source>
        <dbReference type="Proteomes" id="UP001549320"/>
    </source>
</evidence>
<dbReference type="NCBIfam" id="NF041766">
    <property type="entry name" value="choice_anch_U"/>
    <property type="match status" value="1"/>
</dbReference>
<evidence type="ECO:0000313" key="3">
    <source>
        <dbReference type="EMBL" id="MET4579676.1"/>
    </source>
</evidence>
<organism evidence="3 4">
    <name type="scientific">Ottowia thiooxydans</name>
    <dbReference type="NCBI Taxonomy" id="219182"/>
    <lineage>
        <taxon>Bacteria</taxon>
        <taxon>Pseudomonadati</taxon>
        <taxon>Pseudomonadota</taxon>
        <taxon>Betaproteobacteria</taxon>
        <taxon>Burkholderiales</taxon>
        <taxon>Comamonadaceae</taxon>
        <taxon>Ottowia</taxon>
    </lineage>
</organism>
<dbReference type="PROSITE" id="PS51704">
    <property type="entry name" value="GP_PDE"/>
    <property type="match status" value="1"/>
</dbReference>
<dbReference type="InterPro" id="IPR030395">
    <property type="entry name" value="GP_PDE_dom"/>
</dbReference>
<dbReference type="InterPro" id="IPR017946">
    <property type="entry name" value="PLC-like_Pdiesterase_TIM-brl"/>
</dbReference>
<proteinExistence type="predicted"/>
<dbReference type="SUPFAM" id="SSF51695">
    <property type="entry name" value="PLC-like phosphodiesterases"/>
    <property type="match status" value="1"/>
</dbReference>
<dbReference type="EMBL" id="JBEPSH010000011">
    <property type="protein sequence ID" value="MET4579676.1"/>
    <property type="molecule type" value="Genomic_DNA"/>
</dbReference>
<sequence>MRRLPLAAAMASLLCFSMPSAFAAGSLALSGTQQARTSGASLEKAGPTDQVYLDQSFTNAAVTSLPTGWRLPSWNRGTVTLEAATGNLIIDGRASSSAMTALMLPSALEPLSNYRVDMEFTIDAALNNDATRWVSVMYRASPATGTVAFEPYHQFAIRQNATASNGTEFALRRAAAWTVSSTKSFTEAIDKAKTYKATVVVHGNRVRQYLNGVLLHDTVMTSGLTAGGVGIQTAGAVLRVKNIKVTEQSVPLPDLDMPVAVQDTGTLASMAPTLAQTVKNGTSLNGSGVSNALLSLDSSLNLTDADGASAGTLQALFQQSSRNTIPLLRIKDAATVDALVNFSENIHNLADLTLLSADVPLLKQARALLPKVRTAVDFTQRELTNSTQDLLLISGDTNRAGAKIALLPASLTTRELVPRLQRLLITVWTNAEAANAVQAAQILATGVNGVVSRDASPYTEVLAKLPANTLLRKPLVIGHRGMPSRADENTLEGARLAVDAGADAVENDIYITSDGHLVIMHDTTVNRTTNGTGAVEGMTLAQLKALSTKGNGYKIPTLREYFEAFKANPITHVIELKSSNPLIIEQLKKEIAEEGVADQSVAISFLSDQLKRSAEQMPELTGGFLNSIADSTDLSNSVRQVLDATQANSSTFNPSFGAIRKATMEEAKHRGVTFWPWTINDAATFYKYYSWGTHGITTDHAYLASNFPVEARGTAPTAALELNQSVNLQVELTTQTRQTQTAMANEFIHLGGTATAIRGGDGSLSFSSAGTAFVMPGYRHQMDATYSYVIMGQPLSLVVGDGTNGVIGTPNATAAGDITCSSAVPGQSSTCEVVVKPGYQLVGLSESSSCPAGAWNEHRTAYTTGPIATPCQVRFDFAPLPATASLAPAGKPGDVQATVSGGGNGLWAFDSTQALSVLAAANPPAGVSFPYGLVSLQLTGGQPGQSASVELTYPEQLPANAKYYKFGKTADNTFDHWYAYPNAVISGNKVILTLTDGQIGDNDLSPNGSIRDPGGIALLAEVAAPEDNALKPVPTLETGALALLSAALGMLGWRRKRVSQA</sequence>
<dbReference type="Pfam" id="PF06439">
    <property type="entry name" value="3keto-disac_hyd"/>
    <property type="match status" value="1"/>
</dbReference>
<dbReference type="Gene3D" id="2.60.120.560">
    <property type="entry name" value="Exo-inulinase, domain 1"/>
    <property type="match status" value="1"/>
</dbReference>
<reference evidence="3 4" key="1">
    <citation type="submission" date="2024-06" db="EMBL/GenBank/DDBJ databases">
        <title>Sorghum-associated microbial communities from plants grown in Nebraska, USA.</title>
        <authorList>
            <person name="Schachtman D."/>
        </authorList>
    </citation>
    <scope>NUCLEOTIDE SEQUENCE [LARGE SCALE GENOMIC DNA]</scope>
    <source>
        <strain evidence="3 4">2709</strain>
    </source>
</reference>
<dbReference type="InterPro" id="IPR010496">
    <property type="entry name" value="AL/BT2_dom"/>
</dbReference>
<evidence type="ECO:0000256" key="1">
    <source>
        <dbReference type="SAM" id="SignalP"/>
    </source>
</evidence>
<dbReference type="Pfam" id="PF03009">
    <property type="entry name" value="GDPD"/>
    <property type="match status" value="1"/>
</dbReference>
<dbReference type="PANTHER" id="PTHR46211">
    <property type="entry name" value="GLYCEROPHOSPHORYL DIESTER PHOSPHODIESTERASE"/>
    <property type="match status" value="1"/>
</dbReference>
<dbReference type="InterPro" id="IPR053784">
    <property type="entry name" value="Choice_anch_U_dom"/>
</dbReference>
<gene>
    <name evidence="3" type="ORF">ABIE13_004813</name>
</gene>
<dbReference type="Proteomes" id="UP001549320">
    <property type="component" value="Unassembled WGS sequence"/>
</dbReference>
<feature type="signal peptide" evidence="1">
    <location>
        <begin position="1"/>
        <end position="23"/>
    </location>
</feature>
<keyword evidence="4" id="KW-1185">Reference proteome</keyword>
<comment type="caution">
    <text evidence="3">The sequence shown here is derived from an EMBL/GenBank/DDBJ whole genome shotgun (WGS) entry which is preliminary data.</text>
</comment>
<evidence type="ECO:0000259" key="2">
    <source>
        <dbReference type="PROSITE" id="PS51704"/>
    </source>
</evidence>